<dbReference type="InterPro" id="IPR011990">
    <property type="entry name" value="TPR-like_helical_dom_sf"/>
</dbReference>
<organism evidence="2 3">
    <name type="scientific">Penicillium frequentans</name>
    <dbReference type="NCBI Taxonomy" id="3151616"/>
    <lineage>
        <taxon>Eukaryota</taxon>
        <taxon>Fungi</taxon>
        <taxon>Dikarya</taxon>
        <taxon>Ascomycota</taxon>
        <taxon>Pezizomycotina</taxon>
        <taxon>Eurotiomycetes</taxon>
        <taxon>Eurotiomycetidae</taxon>
        <taxon>Eurotiales</taxon>
        <taxon>Aspergillaceae</taxon>
        <taxon>Penicillium</taxon>
    </lineage>
</organism>
<dbReference type="SUPFAM" id="SSF48452">
    <property type="entry name" value="TPR-like"/>
    <property type="match status" value="1"/>
</dbReference>
<dbReference type="EMBL" id="JAQIZZ010000005">
    <property type="protein sequence ID" value="KAJ5541062.1"/>
    <property type="molecule type" value="Genomic_DNA"/>
</dbReference>
<dbReference type="PANTHER" id="PTHR46014:SF1">
    <property type="entry name" value="TETRATRICOPEPTIDE REPEAT PROTEIN 1"/>
    <property type="match status" value="1"/>
</dbReference>
<gene>
    <name evidence="2" type="ORF">N7494_006138</name>
</gene>
<dbReference type="Proteomes" id="UP001220324">
    <property type="component" value="Unassembled WGS sequence"/>
</dbReference>
<evidence type="ECO:0000256" key="1">
    <source>
        <dbReference type="SAM" id="MobiDB-lite"/>
    </source>
</evidence>
<evidence type="ECO:0008006" key="4">
    <source>
        <dbReference type="Google" id="ProtNLM"/>
    </source>
</evidence>
<keyword evidence="3" id="KW-1185">Reference proteome</keyword>
<feature type="region of interest" description="Disordered" evidence="1">
    <location>
        <begin position="121"/>
        <end position="148"/>
    </location>
</feature>
<dbReference type="SMART" id="SM00028">
    <property type="entry name" value="TPR"/>
    <property type="match status" value="2"/>
</dbReference>
<proteinExistence type="predicted"/>
<evidence type="ECO:0000313" key="2">
    <source>
        <dbReference type="EMBL" id="KAJ5541062.1"/>
    </source>
</evidence>
<dbReference type="InterPro" id="IPR019734">
    <property type="entry name" value="TPR_rpt"/>
</dbReference>
<evidence type="ECO:0000313" key="3">
    <source>
        <dbReference type="Proteomes" id="UP001220324"/>
    </source>
</evidence>
<reference evidence="2 3" key="1">
    <citation type="journal article" date="2023" name="IMA Fungus">
        <title>Comparative genomic study of the Penicillium genus elucidates a diverse pangenome and 15 lateral gene transfer events.</title>
        <authorList>
            <person name="Petersen C."/>
            <person name="Sorensen T."/>
            <person name="Nielsen M.R."/>
            <person name="Sondergaard T.E."/>
            <person name="Sorensen J.L."/>
            <person name="Fitzpatrick D.A."/>
            <person name="Frisvad J.C."/>
            <person name="Nielsen K.L."/>
        </authorList>
    </citation>
    <scope>NUCLEOTIDE SEQUENCE [LARGE SCALE GENOMIC DNA]</scope>
    <source>
        <strain evidence="2 3">IBT 35679</strain>
    </source>
</reference>
<feature type="compositionally biased region" description="Polar residues" evidence="1">
    <location>
        <begin position="123"/>
        <end position="143"/>
    </location>
</feature>
<dbReference type="AlphaFoldDB" id="A0AAD6CVU3"/>
<feature type="compositionally biased region" description="Basic and acidic residues" evidence="1">
    <location>
        <begin position="9"/>
        <end position="30"/>
    </location>
</feature>
<comment type="caution">
    <text evidence="2">The sequence shown here is derived from an EMBL/GenBank/DDBJ whole genome shotgun (WGS) entry which is preliminary data.</text>
</comment>
<accession>A0AAD6CVU3</accession>
<protein>
    <recommendedName>
        <fullName evidence="4">Tetratricopeptide repeat protein 1</fullName>
    </recommendedName>
</protein>
<dbReference type="Gene3D" id="1.25.40.10">
    <property type="entry name" value="Tetratricopeptide repeat domain"/>
    <property type="match status" value="1"/>
</dbReference>
<name>A0AAD6CVU3_9EURO</name>
<dbReference type="InterPro" id="IPR052769">
    <property type="entry name" value="TPR_domain_protein"/>
</dbReference>
<feature type="region of interest" description="Disordered" evidence="1">
    <location>
        <begin position="1"/>
        <end position="30"/>
    </location>
</feature>
<sequence length="286" mass="31860">MTTTGDSLPAEKRDKDVAPAHDDGDSDDDVFHDARFPAKEEAQLLKESNEIKTEANQLFSSGCYDQAISSYDRALASCPNYLDYDVAVLRCNMSACYLKMEDWKSAVDTATMSLDRLEKIIPSESSTTDQSDSKDPQPTTNGTQDRDAVIEISGEDADAEEKELKRLKQLDEARTNVLRIRAKALMRRAKAKSQTGGWASLQGAAEDYQVLDGMNNLPPEDRRIVQRALRDLPGRINEAKDKEMGEMMSKMKDLGNGFLKPFGLSTDNFKFVQDPKTGGYSMNFES</sequence>
<dbReference type="PANTHER" id="PTHR46014">
    <property type="entry name" value="TETRATRICOPEPTIDE REPEAT PROTEIN 1"/>
    <property type="match status" value="1"/>
</dbReference>